<keyword evidence="1" id="KW-0378">Hydrolase</keyword>
<dbReference type="Gene3D" id="3.40.50.1820">
    <property type="entry name" value="alpha/beta hydrolase"/>
    <property type="match status" value="1"/>
</dbReference>
<dbReference type="GO" id="GO:0016787">
    <property type="term" value="F:hydrolase activity"/>
    <property type="evidence" value="ECO:0007669"/>
    <property type="project" value="UniProtKB-KW"/>
</dbReference>
<gene>
    <name evidence="3" type="ORF">D9613_006165</name>
</gene>
<evidence type="ECO:0000313" key="3">
    <source>
        <dbReference type="EMBL" id="KAF4617789.1"/>
    </source>
</evidence>
<dbReference type="InterPro" id="IPR050300">
    <property type="entry name" value="GDXG_lipolytic_enzyme"/>
</dbReference>
<feature type="domain" description="BD-FAE-like" evidence="2">
    <location>
        <begin position="18"/>
        <end position="118"/>
    </location>
</feature>
<proteinExistence type="predicted"/>
<organism evidence="3 4">
    <name type="scientific">Agrocybe pediades</name>
    <dbReference type="NCBI Taxonomy" id="84607"/>
    <lineage>
        <taxon>Eukaryota</taxon>
        <taxon>Fungi</taxon>
        <taxon>Dikarya</taxon>
        <taxon>Basidiomycota</taxon>
        <taxon>Agaricomycotina</taxon>
        <taxon>Agaricomycetes</taxon>
        <taxon>Agaricomycetidae</taxon>
        <taxon>Agaricales</taxon>
        <taxon>Agaricineae</taxon>
        <taxon>Strophariaceae</taxon>
        <taxon>Agrocybe</taxon>
    </lineage>
</organism>
<accession>A0A8H4VRV7</accession>
<evidence type="ECO:0000259" key="2">
    <source>
        <dbReference type="Pfam" id="PF20434"/>
    </source>
</evidence>
<evidence type="ECO:0000256" key="1">
    <source>
        <dbReference type="ARBA" id="ARBA00022801"/>
    </source>
</evidence>
<evidence type="ECO:0000313" key="4">
    <source>
        <dbReference type="Proteomes" id="UP000521872"/>
    </source>
</evidence>
<dbReference type="PANTHER" id="PTHR48081:SF3">
    <property type="entry name" value="ALPHA_BETA HYDROLASE FOLD-3 DOMAIN-CONTAINING PROTEIN"/>
    <property type="match status" value="1"/>
</dbReference>
<dbReference type="EMBL" id="JAACJL010000030">
    <property type="protein sequence ID" value="KAF4617789.1"/>
    <property type="molecule type" value="Genomic_DNA"/>
</dbReference>
<dbReference type="InterPro" id="IPR029058">
    <property type="entry name" value="AB_hydrolase_fold"/>
</dbReference>
<sequence>MPEYKTLEYKKPSTKEIVKLPILVHFHGGALLIGNKQTGLPSWLIERTLASGCAFISADYRCLIPATASDIVDDLKDVFKFVSSTTFKGDDYTFQLDEDRIGVSGSSAGGLCAYLATIHCSPRLKVLVSIYGQGGDFFTKHHLSVKKGGLNFMGMNIPELNPSDFSSIMYPFSEGMPMRLGGPCSCSSEKPADDELQPLLSGRQLPGLLHRLARTQLSKKLREILEGPNPTVQDFKNAIPKIKHGLFPQLCIDTQWPPTILIHGTADDVVPPEESRNIKRLVEEVGASVQLIEVEGQQHGYDYFVPNIEELEKENFDAIIHFVQKHL</sequence>
<dbReference type="AlphaFoldDB" id="A0A8H4VRV7"/>
<name>A0A8H4VRV7_9AGAR</name>
<keyword evidence="4" id="KW-1185">Reference proteome</keyword>
<dbReference type="Proteomes" id="UP000521872">
    <property type="component" value="Unassembled WGS sequence"/>
</dbReference>
<dbReference type="InterPro" id="IPR049492">
    <property type="entry name" value="BD-FAE-like_dom"/>
</dbReference>
<reference evidence="3 4" key="1">
    <citation type="submission" date="2019-12" db="EMBL/GenBank/DDBJ databases">
        <authorList>
            <person name="Floudas D."/>
            <person name="Bentzer J."/>
            <person name="Ahren D."/>
            <person name="Johansson T."/>
            <person name="Persson P."/>
            <person name="Tunlid A."/>
        </authorList>
    </citation>
    <scope>NUCLEOTIDE SEQUENCE [LARGE SCALE GENOMIC DNA]</scope>
    <source>
        <strain evidence="3 4">CBS 102.39</strain>
    </source>
</reference>
<dbReference type="PANTHER" id="PTHR48081">
    <property type="entry name" value="AB HYDROLASE SUPERFAMILY PROTEIN C4A8.06C"/>
    <property type="match status" value="1"/>
</dbReference>
<protein>
    <recommendedName>
        <fullName evidence="2">BD-FAE-like domain-containing protein</fullName>
    </recommendedName>
</protein>
<dbReference type="Pfam" id="PF20434">
    <property type="entry name" value="BD-FAE"/>
    <property type="match status" value="1"/>
</dbReference>
<comment type="caution">
    <text evidence="3">The sequence shown here is derived from an EMBL/GenBank/DDBJ whole genome shotgun (WGS) entry which is preliminary data.</text>
</comment>
<dbReference type="SUPFAM" id="SSF53474">
    <property type="entry name" value="alpha/beta-Hydrolases"/>
    <property type="match status" value="1"/>
</dbReference>